<dbReference type="SUPFAM" id="SSF53098">
    <property type="entry name" value="Ribonuclease H-like"/>
    <property type="match status" value="1"/>
</dbReference>
<dbReference type="InterPro" id="IPR052035">
    <property type="entry name" value="ZnF_BED_domain_contain"/>
</dbReference>
<dbReference type="Gramene" id="PRQ26489">
    <property type="protein sequence ID" value="PRQ26489"/>
    <property type="gene ID" value="RchiOBHm_Chr6g0295191"/>
</dbReference>
<dbReference type="AlphaFoldDB" id="A0A2P6PX44"/>
<dbReference type="InterPro" id="IPR012337">
    <property type="entry name" value="RNaseH-like_sf"/>
</dbReference>
<accession>A0A2P6PX44</accession>
<evidence type="ECO:0000313" key="1">
    <source>
        <dbReference type="EMBL" id="PRQ26489.1"/>
    </source>
</evidence>
<evidence type="ECO:0000313" key="2">
    <source>
        <dbReference type="Proteomes" id="UP000238479"/>
    </source>
</evidence>
<dbReference type="PANTHER" id="PTHR46481:SF2">
    <property type="entry name" value="BED-TYPE DOMAIN-CONTAINING PROTEIN"/>
    <property type="match status" value="1"/>
</dbReference>
<reference evidence="1 2" key="1">
    <citation type="journal article" date="2018" name="Nat. Genet.">
        <title>The Rosa genome provides new insights in the design of modern roses.</title>
        <authorList>
            <person name="Bendahmane M."/>
        </authorList>
    </citation>
    <scope>NUCLEOTIDE SEQUENCE [LARGE SCALE GENOMIC DNA]</scope>
    <source>
        <strain evidence="2">cv. Old Blush</strain>
    </source>
</reference>
<dbReference type="Proteomes" id="UP000238479">
    <property type="component" value="Chromosome 6"/>
</dbReference>
<keyword evidence="2" id="KW-1185">Reference proteome</keyword>
<gene>
    <name evidence="1" type="ORF">RchiOBHm_Chr6g0295191</name>
</gene>
<proteinExistence type="predicted"/>
<organism evidence="1 2">
    <name type="scientific">Rosa chinensis</name>
    <name type="common">China rose</name>
    <dbReference type="NCBI Taxonomy" id="74649"/>
    <lineage>
        <taxon>Eukaryota</taxon>
        <taxon>Viridiplantae</taxon>
        <taxon>Streptophyta</taxon>
        <taxon>Embryophyta</taxon>
        <taxon>Tracheophyta</taxon>
        <taxon>Spermatophyta</taxon>
        <taxon>Magnoliopsida</taxon>
        <taxon>eudicotyledons</taxon>
        <taxon>Gunneridae</taxon>
        <taxon>Pentapetalae</taxon>
        <taxon>rosids</taxon>
        <taxon>fabids</taxon>
        <taxon>Rosales</taxon>
        <taxon>Rosaceae</taxon>
        <taxon>Rosoideae</taxon>
        <taxon>Rosoideae incertae sedis</taxon>
        <taxon>Rosa</taxon>
    </lineage>
</organism>
<dbReference type="OMA" id="NWHELLL"/>
<comment type="caution">
    <text evidence="1">The sequence shown here is derived from an EMBL/GenBank/DDBJ whole genome shotgun (WGS) entry which is preliminary data.</text>
</comment>
<sequence length="241" mass="27903">MIKGFLSSSDQRVSLTTDSWTSIQNINYMVLTAHFIDLNWKLHKRILNFCVIPNHKGKTIGKLVESLIKWGIEKVFCIVVDNACPNEVALDYMTEKIGNWHELLLGGSFLHLRCCCHILNVIVRDGMEELDQSIEGIKNYVKYIRSSPARLDKFRKCALQEKVEHQGGIVPLDVCTRWNSTYFMLDVAVKYKKAFERLEDEDQQFEGYFQERVGGKKRKGPPRGADWEKAARLVKFLKIFL</sequence>
<name>A0A2P6PX44_ROSCH</name>
<dbReference type="STRING" id="74649.A0A2P6PX44"/>
<dbReference type="EMBL" id="PDCK01000044">
    <property type="protein sequence ID" value="PRQ26489.1"/>
    <property type="molecule type" value="Genomic_DNA"/>
</dbReference>
<dbReference type="PANTHER" id="PTHR46481">
    <property type="entry name" value="ZINC FINGER BED DOMAIN-CONTAINING PROTEIN 4"/>
    <property type="match status" value="1"/>
</dbReference>
<protein>
    <submittedName>
        <fullName evidence="1">Putative ribonuclease H-like domain-containing protein</fullName>
    </submittedName>
</protein>